<evidence type="ECO:0000256" key="2">
    <source>
        <dbReference type="ARBA" id="ARBA00022475"/>
    </source>
</evidence>
<feature type="domain" description="ABC transporter" evidence="5">
    <location>
        <begin position="6"/>
        <end position="247"/>
    </location>
</feature>
<evidence type="ECO:0000259" key="5">
    <source>
        <dbReference type="PROSITE" id="PS50893"/>
    </source>
</evidence>
<dbReference type="SMART" id="SM00382">
    <property type="entry name" value="AAA"/>
    <property type="match status" value="1"/>
</dbReference>
<comment type="caution">
    <text evidence="6">The sequence shown here is derived from an EMBL/GenBank/DDBJ whole genome shotgun (WGS) entry which is preliminary data.</text>
</comment>
<proteinExistence type="predicted"/>
<accession>A0A2U1CQ75</accession>
<organism evidence="6 7">
    <name type="scientific">Pusillimonas noertemannii</name>
    <dbReference type="NCBI Taxonomy" id="305977"/>
    <lineage>
        <taxon>Bacteria</taxon>
        <taxon>Pseudomonadati</taxon>
        <taxon>Pseudomonadota</taxon>
        <taxon>Betaproteobacteria</taxon>
        <taxon>Burkholderiales</taxon>
        <taxon>Alcaligenaceae</taxon>
        <taxon>Pusillimonas</taxon>
    </lineage>
</organism>
<dbReference type="InterPro" id="IPR003439">
    <property type="entry name" value="ABC_transporter-like_ATP-bd"/>
</dbReference>
<reference evidence="6 7" key="1">
    <citation type="submission" date="2018-04" db="EMBL/GenBank/DDBJ databases">
        <title>Genomic Encyclopedia of Type Strains, Phase IV (KMG-IV): sequencing the most valuable type-strain genomes for metagenomic binning, comparative biology and taxonomic classification.</title>
        <authorList>
            <person name="Goeker M."/>
        </authorList>
    </citation>
    <scope>NUCLEOTIDE SEQUENCE [LARGE SCALE GENOMIC DNA]</scope>
    <source>
        <strain evidence="6 7">DSM 10065</strain>
    </source>
</reference>
<dbReference type="PROSITE" id="PS50893">
    <property type="entry name" value="ABC_TRANSPORTER_2"/>
    <property type="match status" value="1"/>
</dbReference>
<keyword evidence="2" id="KW-0472">Membrane</keyword>
<evidence type="ECO:0000256" key="4">
    <source>
        <dbReference type="ARBA" id="ARBA00022840"/>
    </source>
</evidence>
<dbReference type="GO" id="GO:0005886">
    <property type="term" value="C:plasma membrane"/>
    <property type="evidence" value="ECO:0007669"/>
    <property type="project" value="TreeGrafter"/>
</dbReference>
<evidence type="ECO:0000313" key="6">
    <source>
        <dbReference type="EMBL" id="PVY68035.1"/>
    </source>
</evidence>
<dbReference type="InterPro" id="IPR027417">
    <property type="entry name" value="P-loop_NTPase"/>
</dbReference>
<dbReference type="OrthoDB" id="9781337at2"/>
<keyword evidence="3" id="KW-0547">Nucleotide-binding</keyword>
<keyword evidence="1" id="KW-0813">Transport</keyword>
<keyword evidence="2" id="KW-1003">Cell membrane</keyword>
<evidence type="ECO:0000256" key="1">
    <source>
        <dbReference type="ARBA" id="ARBA00022448"/>
    </source>
</evidence>
<dbReference type="GO" id="GO:0016887">
    <property type="term" value="F:ATP hydrolysis activity"/>
    <property type="evidence" value="ECO:0007669"/>
    <property type="project" value="InterPro"/>
</dbReference>
<dbReference type="PROSITE" id="PS00211">
    <property type="entry name" value="ABC_TRANSPORTER_1"/>
    <property type="match status" value="1"/>
</dbReference>
<dbReference type="Proteomes" id="UP000246145">
    <property type="component" value="Unassembled WGS sequence"/>
</dbReference>
<evidence type="ECO:0000256" key="3">
    <source>
        <dbReference type="ARBA" id="ARBA00022741"/>
    </source>
</evidence>
<dbReference type="InterPro" id="IPR051120">
    <property type="entry name" value="ABC_AA/LPS_Transport"/>
</dbReference>
<dbReference type="Gene3D" id="3.40.50.300">
    <property type="entry name" value="P-loop containing nucleotide triphosphate hydrolases"/>
    <property type="match status" value="1"/>
</dbReference>
<name>A0A2U1CQ75_9BURK</name>
<dbReference type="EMBL" id="QEKO01000001">
    <property type="protein sequence ID" value="PVY68035.1"/>
    <property type="molecule type" value="Genomic_DNA"/>
</dbReference>
<evidence type="ECO:0000313" key="7">
    <source>
        <dbReference type="Proteomes" id="UP000246145"/>
    </source>
</evidence>
<dbReference type="AlphaFoldDB" id="A0A2U1CQ75"/>
<keyword evidence="7" id="KW-1185">Reference proteome</keyword>
<sequence>MSSHAIQVENIVKQFGGLRAVDDVSLSVPVGERHVLLGPNGAGKTTLFSMIGGQQKPTSGRVTLLGRDATRLNAHQRTHLGLGRTFQITSLFQDITVEENLQLAVMALSRSRFNMLRSVESFAGMMDRVNELLETWRFGADRRLPVKELSYGDQRKLELAMAVANQPKILLLDEPTSGLSAAETATVVELIRGLPRSVTVLLVEHDMDVAFEVADRFTILHNGKLIMSGTESEVRGSRHIQEIYFGDSA</sequence>
<keyword evidence="4 6" id="KW-0067">ATP-binding</keyword>
<dbReference type="SUPFAM" id="SSF52540">
    <property type="entry name" value="P-loop containing nucleoside triphosphate hydrolases"/>
    <property type="match status" value="1"/>
</dbReference>
<dbReference type="STRING" id="1231391.GCA_000308195_01233"/>
<dbReference type="GO" id="GO:0005524">
    <property type="term" value="F:ATP binding"/>
    <property type="evidence" value="ECO:0007669"/>
    <property type="project" value="UniProtKB-KW"/>
</dbReference>
<dbReference type="InterPro" id="IPR017871">
    <property type="entry name" value="ABC_transporter-like_CS"/>
</dbReference>
<dbReference type="PANTHER" id="PTHR45772:SF3">
    <property type="entry name" value="ABC TRANSPORTER ATP-BINDING PROTEIN"/>
    <property type="match status" value="1"/>
</dbReference>
<dbReference type="RefSeq" id="WP_017523602.1">
    <property type="nucleotide sequence ID" value="NZ_JACCEX010000001.1"/>
</dbReference>
<dbReference type="InterPro" id="IPR003593">
    <property type="entry name" value="AAA+_ATPase"/>
</dbReference>
<gene>
    <name evidence="6" type="ORF">C7440_0422</name>
</gene>
<dbReference type="CDD" id="cd03219">
    <property type="entry name" value="ABC_Mj1267_LivG_branched"/>
    <property type="match status" value="1"/>
</dbReference>
<dbReference type="PANTHER" id="PTHR45772">
    <property type="entry name" value="CONSERVED COMPONENT OF ABC TRANSPORTER FOR NATURAL AMINO ACIDS-RELATED"/>
    <property type="match status" value="1"/>
</dbReference>
<protein>
    <submittedName>
        <fullName evidence="6">Amino acid/amide ABC transporter ATP-binding protein 1 (HAAT family)</fullName>
    </submittedName>
</protein>
<dbReference type="Pfam" id="PF00005">
    <property type="entry name" value="ABC_tran"/>
    <property type="match status" value="1"/>
</dbReference>